<protein>
    <recommendedName>
        <fullName evidence="2">Flavin reductase like domain-containing protein</fullName>
    </recommendedName>
</protein>
<dbReference type="InterPro" id="IPR012349">
    <property type="entry name" value="Split_barrel_FMN-bd"/>
</dbReference>
<dbReference type="Proteomes" id="UP000297245">
    <property type="component" value="Unassembled WGS sequence"/>
</dbReference>
<dbReference type="InterPro" id="IPR002563">
    <property type="entry name" value="Flavin_Rdtase-like_dom"/>
</dbReference>
<dbReference type="Pfam" id="PF01613">
    <property type="entry name" value="Flavin_Reduct"/>
    <property type="match status" value="1"/>
</dbReference>
<dbReference type="PANTHER" id="PTHR30466">
    <property type="entry name" value="FLAVIN REDUCTASE"/>
    <property type="match status" value="1"/>
</dbReference>
<sequence length="247" mass="26530">MWTLGRRLLSRAAPNDDRVKAQFRSLLRECAQPVTVLTSFLTSSTGFHGATLSSFTSIAMDPYPLVAFSLRIPSRMAASLAKAHSDSYGSGVMDNTTTNDNNVVGSHMVVNILSAAQANTAVIFSRPDLHPDPFSEVKYFLNAEGIPVLDGSLGAISCKLVAPPIPLHDLANEGDGAVAQQNQKLTANSQQSGSGTVSELFLARVTDVERLAVDEVEDGLPETIPLLYHRRGYTECGPKIFLSQPKS</sequence>
<gene>
    <name evidence="3" type="ORF">K435DRAFT_745890</name>
</gene>
<organism evidence="3 4">
    <name type="scientific">Dendrothele bispora (strain CBS 962.96)</name>
    <dbReference type="NCBI Taxonomy" id="1314807"/>
    <lineage>
        <taxon>Eukaryota</taxon>
        <taxon>Fungi</taxon>
        <taxon>Dikarya</taxon>
        <taxon>Basidiomycota</taxon>
        <taxon>Agaricomycotina</taxon>
        <taxon>Agaricomycetes</taxon>
        <taxon>Agaricomycetidae</taxon>
        <taxon>Agaricales</taxon>
        <taxon>Agaricales incertae sedis</taxon>
        <taxon>Dendrothele</taxon>
    </lineage>
</organism>
<evidence type="ECO:0000256" key="1">
    <source>
        <dbReference type="ARBA" id="ARBA00023002"/>
    </source>
</evidence>
<evidence type="ECO:0000259" key="2">
    <source>
        <dbReference type="SMART" id="SM00903"/>
    </source>
</evidence>
<dbReference type="PANTHER" id="PTHR30466:SF1">
    <property type="entry name" value="FMN REDUCTASE (NADH) RUTF"/>
    <property type="match status" value="1"/>
</dbReference>
<dbReference type="GO" id="GO:0010181">
    <property type="term" value="F:FMN binding"/>
    <property type="evidence" value="ECO:0007669"/>
    <property type="project" value="InterPro"/>
</dbReference>
<evidence type="ECO:0000313" key="3">
    <source>
        <dbReference type="EMBL" id="THV05080.1"/>
    </source>
</evidence>
<accession>A0A4S8MPX2</accession>
<dbReference type="OrthoDB" id="2015405at2759"/>
<proteinExistence type="predicted"/>
<keyword evidence="4" id="KW-1185">Reference proteome</keyword>
<dbReference type="InterPro" id="IPR050268">
    <property type="entry name" value="NADH-dep_flavin_reductase"/>
</dbReference>
<name>A0A4S8MPX2_DENBC</name>
<feature type="domain" description="Flavin reductase like" evidence="2">
    <location>
        <begin position="27"/>
        <end position="235"/>
    </location>
</feature>
<keyword evidence="1" id="KW-0560">Oxidoreductase</keyword>
<dbReference type="EMBL" id="ML179051">
    <property type="protein sequence ID" value="THV05080.1"/>
    <property type="molecule type" value="Genomic_DNA"/>
</dbReference>
<dbReference type="SMART" id="SM00903">
    <property type="entry name" value="Flavin_Reduct"/>
    <property type="match status" value="1"/>
</dbReference>
<evidence type="ECO:0000313" key="4">
    <source>
        <dbReference type="Proteomes" id="UP000297245"/>
    </source>
</evidence>
<dbReference type="SUPFAM" id="SSF50475">
    <property type="entry name" value="FMN-binding split barrel"/>
    <property type="match status" value="1"/>
</dbReference>
<dbReference type="GO" id="GO:0042602">
    <property type="term" value="F:riboflavin reductase (NADPH) activity"/>
    <property type="evidence" value="ECO:0007669"/>
    <property type="project" value="TreeGrafter"/>
</dbReference>
<dbReference type="AlphaFoldDB" id="A0A4S8MPX2"/>
<reference evidence="3 4" key="1">
    <citation type="journal article" date="2019" name="Nat. Ecol. Evol.">
        <title>Megaphylogeny resolves global patterns of mushroom evolution.</title>
        <authorList>
            <person name="Varga T."/>
            <person name="Krizsan K."/>
            <person name="Foldi C."/>
            <person name="Dima B."/>
            <person name="Sanchez-Garcia M."/>
            <person name="Sanchez-Ramirez S."/>
            <person name="Szollosi G.J."/>
            <person name="Szarkandi J.G."/>
            <person name="Papp V."/>
            <person name="Albert L."/>
            <person name="Andreopoulos W."/>
            <person name="Angelini C."/>
            <person name="Antonin V."/>
            <person name="Barry K.W."/>
            <person name="Bougher N.L."/>
            <person name="Buchanan P."/>
            <person name="Buyck B."/>
            <person name="Bense V."/>
            <person name="Catcheside P."/>
            <person name="Chovatia M."/>
            <person name="Cooper J."/>
            <person name="Damon W."/>
            <person name="Desjardin D."/>
            <person name="Finy P."/>
            <person name="Geml J."/>
            <person name="Haridas S."/>
            <person name="Hughes K."/>
            <person name="Justo A."/>
            <person name="Karasinski D."/>
            <person name="Kautmanova I."/>
            <person name="Kiss B."/>
            <person name="Kocsube S."/>
            <person name="Kotiranta H."/>
            <person name="LaButti K.M."/>
            <person name="Lechner B.E."/>
            <person name="Liimatainen K."/>
            <person name="Lipzen A."/>
            <person name="Lukacs Z."/>
            <person name="Mihaltcheva S."/>
            <person name="Morgado L.N."/>
            <person name="Niskanen T."/>
            <person name="Noordeloos M.E."/>
            <person name="Ohm R.A."/>
            <person name="Ortiz-Santana B."/>
            <person name="Ovrebo C."/>
            <person name="Racz N."/>
            <person name="Riley R."/>
            <person name="Savchenko A."/>
            <person name="Shiryaev A."/>
            <person name="Soop K."/>
            <person name="Spirin V."/>
            <person name="Szebenyi C."/>
            <person name="Tomsovsky M."/>
            <person name="Tulloss R.E."/>
            <person name="Uehling J."/>
            <person name="Grigoriev I.V."/>
            <person name="Vagvolgyi C."/>
            <person name="Papp T."/>
            <person name="Martin F.M."/>
            <person name="Miettinen O."/>
            <person name="Hibbett D.S."/>
            <person name="Nagy L.G."/>
        </authorList>
    </citation>
    <scope>NUCLEOTIDE SEQUENCE [LARGE SCALE GENOMIC DNA]</scope>
    <source>
        <strain evidence="3 4">CBS 962.96</strain>
    </source>
</reference>
<dbReference type="Gene3D" id="2.30.110.10">
    <property type="entry name" value="Electron Transport, Fmn-binding Protein, Chain A"/>
    <property type="match status" value="1"/>
</dbReference>